<accession>A0A1S7SE14</accession>
<dbReference type="AlphaFoldDB" id="A0A1S7SE14"/>
<proteinExistence type="predicted"/>
<evidence type="ECO:0000313" key="2">
    <source>
        <dbReference type="Proteomes" id="UP000191897"/>
    </source>
</evidence>
<dbReference type="RefSeq" id="WP_080868012.1">
    <property type="nucleotide sequence ID" value="NZ_LT009733.1"/>
</dbReference>
<dbReference type="EMBL" id="FBWC01000041">
    <property type="protein sequence ID" value="CUX67467.1"/>
    <property type="molecule type" value="Genomic_DNA"/>
</dbReference>
<reference evidence="1 2" key="1">
    <citation type="submission" date="2016-01" db="EMBL/GenBank/DDBJ databases">
        <authorList>
            <person name="Oliw E.H."/>
        </authorList>
    </citation>
    <scope>NUCLEOTIDE SEQUENCE [LARGE SCALE GENOMIC DNA]</scope>
    <source>
        <strain evidence="1 2">Kerr 14</strain>
    </source>
</reference>
<name>A0A1S7SE14_AGRTU</name>
<dbReference type="InterPro" id="IPR036188">
    <property type="entry name" value="FAD/NAD-bd_sf"/>
</dbReference>
<evidence type="ECO:0000313" key="1">
    <source>
        <dbReference type="EMBL" id="CUX67467.1"/>
    </source>
</evidence>
<dbReference type="Proteomes" id="UP000191897">
    <property type="component" value="Unassembled WGS sequence"/>
</dbReference>
<sequence length="83" mass="8780">MVKANLEVSGTTATINLPAVSKTKILGRRISFVFIIFYPNGCHVWEDKIMGLNEPKKRSGVLIAGGGPVGLFLAADLGARGVP</sequence>
<organism evidence="1 2">
    <name type="scientific">Agrobacterium tumefaciens str. Kerr 14</name>
    <dbReference type="NCBI Taxonomy" id="1183424"/>
    <lineage>
        <taxon>Bacteria</taxon>
        <taxon>Pseudomonadati</taxon>
        <taxon>Pseudomonadota</taxon>
        <taxon>Alphaproteobacteria</taxon>
        <taxon>Hyphomicrobiales</taxon>
        <taxon>Rhizobiaceae</taxon>
        <taxon>Rhizobium/Agrobacterium group</taxon>
        <taxon>Agrobacterium</taxon>
        <taxon>Agrobacterium tumefaciens complex</taxon>
    </lineage>
</organism>
<dbReference type="Gene3D" id="3.50.50.60">
    <property type="entry name" value="FAD/NAD(P)-binding domain"/>
    <property type="match status" value="1"/>
</dbReference>
<gene>
    <name evidence="1" type="ORF">AGR4C_pb20144</name>
</gene>
<protein>
    <submittedName>
        <fullName evidence="1">Uncharacterized protein</fullName>
    </submittedName>
</protein>